<name>A0A915IKJ3_ROMCU</name>
<keyword evidence="6" id="KW-1185">Reference proteome</keyword>
<comment type="subcellular location">
    <subcellularLocation>
        <location evidence="1">Membrane</location>
        <topology evidence="1">Multi-pass membrane protein</topology>
    </subcellularLocation>
</comment>
<evidence type="ECO:0000313" key="6">
    <source>
        <dbReference type="Proteomes" id="UP000887565"/>
    </source>
</evidence>
<evidence type="ECO:0000256" key="3">
    <source>
        <dbReference type="ARBA" id="ARBA00022989"/>
    </source>
</evidence>
<accession>A0A915IKJ3</accession>
<dbReference type="PANTHER" id="PTHR11662">
    <property type="entry name" value="SOLUTE CARRIER FAMILY 17"/>
    <property type="match status" value="1"/>
</dbReference>
<dbReference type="GO" id="GO:0030672">
    <property type="term" value="C:synaptic vesicle membrane"/>
    <property type="evidence" value="ECO:0007669"/>
    <property type="project" value="TreeGrafter"/>
</dbReference>
<dbReference type="GO" id="GO:0098700">
    <property type="term" value="P:neurotransmitter loading into synaptic vesicle"/>
    <property type="evidence" value="ECO:0007669"/>
    <property type="project" value="TreeGrafter"/>
</dbReference>
<keyword evidence="2 5" id="KW-0812">Transmembrane</keyword>
<evidence type="ECO:0000256" key="1">
    <source>
        <dbReference type="ARBA" id="ARBA00004141"/>
    </source>
</evidence>
<protein>
    <submittedName>
        <fullName evidence="7">Uncharacterized protein</fullName>
    </submittedName>
</protein>
<proteinExistence type="predicted"/>
<dbReference type="InterPro" id="IPR050382">
    <property type="entry name" value="MFS_Na/Anion_cotransporter"/>
</dbReference>
<keyword evidence="3 5" id="KW-1133">Transmembrane helix</keyword>
<dbReference type="SUPFAM" id="SSF103473">
    <property type="entry name" value="MFS general substrate transporter"/>
    <property type="match status" value="1"/>
</dbReference>
<dbReference type="GO" id="GO:0050803">
    <property type="term" value="P:regulation of synapse structure or activity"/>
    <property type="evidence" value="ECO:0007669"/>
    <property type="project" value="TreeGrafter"/>
</dbReference>
<dbReference type="Proteomes" id="UP000887565">
    <property type="component" value="Unplaced"/>
</dbReference>
<evidence type="ECO:0000313" key="7">
    <source>
        <dbReference type="WBParaSite" id="nRc.2.0.1.t14389-RA"/>
    </source>
</evidence>
<evidence type="ECO:0000256" key="5">
    <source>
        <dbReference type="SAM" id="Phobius"/>
    </source>
</evidence>
<dbReference type="WBParaSite" id="nRc.2.0.1.t14389-RA">
    <property type="protein sequence ID" value="nRc.2.0.1.t14389-RA"/>
    <property type="gene ID" value="nRc.2.0.1.g14389"/>
</dbReference>
<dbReference type="GO" id="GO:0005313">
    <property type="term" value="F:L-glutamate transmembrane transporter activity"/>
    <property type="evidence" value="ECO:0007669"/>
    <property type="project" value="TreeGrafter"/>
</dbReference>
<evidence type="ECO:0000256" key="4">
    <source>
        <dbReference type="ARBA" id="ARBA00023136"/>
    </source>
</evidence>
<dbReference type="PANTHER" id="PTHR11662:SF456">
    <property type="entry name" value="VESICULAR GLUTAMATE TRANSPORTER, ISOFORM A"/>
    <property type="match status" value="1"/>
</dbReference>
<organism evidence="6 7">
    <name type="scientific">Romanomermis culicivorax</name>
    <name type="common">Nematode worm</name>
    <dbReference type="NCBI Taxonomy" id="13658"/>
    <lineage>
        <taxon>Eukaryota</taxon>
        <taxon>Metazoa</taxon>
        <taxon>Ecdysozoa</taxon>
        <taxon>Nematoda</taxon>
        <taxon>Enoplea</taxon>
        <taxon>Dorylaimia</taxon>
        <taxon>Mermithida</taxon>
        <taxon>Mermithoidea</taxon>
        <taxon>Mermithidae</taxon>
        <taxon>Romanomermis</taxon>
    </lineage>
</organism>
<reference evidence="7" key="1">
    <citation type="submission" date="2022-11" db="UniProtKB">
        <authorList>
            <consortium name="WormBaseParasite"/>
        </authorList>
    </citation>
    <scope>IDENTIFICATION</scope>
</reference>
<dbReference type="GO" id="GO:0005326">
    <property type="term" value="F:neurotransmitter transmembrane transporter activity"/>
    <property type="evidence" value="ECO:0007669"/>
    <property type="project" value="TreeGrafter"/>
</dbReference>
<keyword evidence="4 5" id="KW-0472">Membrane</keyword>
<sequence>MGMSNGMGTFAGMICPAVTEKLTKTYKVRGWETVFLLAGMIHLTGVLFYAIFASGEKQPWAEPPEDEENEAPAAARAKIGSIGYGTMTNNGNDGDLNYQSFQINNKKYSNASNLSGTETLTGKNGRHDSSNVRHSDIYAGIVLEKTD</sequence>
<evidence type="ECO:0000256" key="2">
    <source>
        <dbReference type="ARBA" id="ARBA00022692"/>
    </source>
</evidence>
<feature type="transmembrane region" description="Helical" evidence="5">
    <location>
        <begin position="34"/>
        <end position="52"/>
    </location>
</feature>
<dbReference type="InterPro" id="IPR036259">
    <property type="entry name" value="MFS_trans_sf"/>
</dbReference>
<dbReference type="GO" id="GO:0060076">
    <property type="term" value="C:excitatory synapse"/>
    <property type="evidence" value="ECO:0007669"/>
    <property type="project" value="TreeGrafter"/>
</dbReference>
<dbReference type="AlphaFoldDB" id="A0A915IKJ3"/>
<dbReference type="GO" id="GO:0035249">
    <property type="term" value="P:synaptic transmission, glutamatergic"/>
    <property type="evidence" value="ECO:0007669"/>
    <property type="project" value="TreeGrafter"/>
</dbReference>